<accession>A0A183BI40</accession>
<proteinExistence type="predicted"/>
<dbReference type="WBParaSite" id="GPLIN_000026900">
    <property type="protein sequence ID" value="GPLIN_000026900"/>
    <property type="gene ID" value="GPLIN_000026900"/>
</dbReference>
<protein>
    <submittedName>
        <fullName evidence="2">RING-type domain-containing protein</fullName>
    </submittedName>
</protein>
<organism evidence="1 2">
    <name type="scientific">Globodera pallida</name>
    <name type="common">Potato cyst nematode worm</name>
    <name type="synonym">Heterodera pallida</name>
    <dbReference type="NCBI Taxonomy" id="36090"/>
    <lineage>
        <taxon>Eukaryota</taxon>
        <taxon>Metazoa</taxon>
        <taxon>Ecdysozoa</taxon>
        <taxon>Nematoda</taxon>
        <taxon>Chromadorea</taxon>
        <taxon>Rhabditida</taxon>
        <taxon>Tylenchina</taxon>
        <taxon>Tylenchomorpha</taxon>
        <taxon>Tylenchoidea</taxon>
        <taxon>Heteroderidae</taxon>
        <taxon>Heteroderinae</taxon>
        <taxon>Globodera</taxon>
    </lineage>
</organism>
<reference evidence="2" key="3">
    <citation type="submission" date="2016-06" db="UniProtKB">
        <authorList>
            <consortium name="WormBaseParasite"/>
        </authorList>
    </citation>
    <scope>IDENTIFICATION</scope>
</reference>
<dbReference type="Proteomes" id="UP000050741">
    <property type="component" value="Unassembled WGS sequence"/>
</dbReference>
<sequence length="602" mass="71734">MREALGESGDDRLDNYMCQLWTILSQLKRAKNDEIPEFLLNLEECNRLDQIGTHGAKEEKGHMANFQRDLATWHQQNLEGMLANSVQKVRKLSELFDGQKTEWESELAFRLRKIAVSDTEQWDFRVKLATQRMFELVDGRPDLFNLLDWMLRLYIELFFSESDLAKRKTMLSLNMLIYIKSVNVLIGQKRGRRECGWTSFRKELAKSFDSIQLIESEHHFVSAELETMSYLVLLHRLEKELEQLSELSEGWTVFNFLNKPRKNGEERMEAIVEEVRLQLERKNAELIESFVDTKKEFRKTFQAEEERGRMTQIMSEMRWDEITIFKLKWKRSAGKKPFAAIARCDGMQAMEMYWQELMESPNAELVHSLTLFRLLKRFKGFSHFLCQKMRNNTVDTKDRLLLLIHSNSEFEWLEKQFPLILRIVFNKEMPLSDHYLLVFFMAQSEFDRMINKLAADLIIFVQWIDSEPKGFKMEKFWEKKRALEMERTYDRLFDIEPGFELEKTSLAFEELFKGLKNFLETNRNVGIEKKLLEEWDKKVKRVEKEAQQRNDEMGESVGHKMPKWLLEMHGAKFKKWIKNNDFGKGAKFTEERLFVEELKKGL</sequence>
<reference evidence="1" key="1">
    <citation type="submission" date="2013-12" db="EMBL/GenBank/DDBJ databases">
        <authorList>
            <person name="Aslett M."/>
        </authorList>
    </citation>
    <scope>NUCLEOTIDE SEQUENCE [LARGE SCALE GENOMIC DNA]</scope>
    <source>
        <strain evidence="1">Lindley</strain>
    </source>
</reference>
<evidence type="ECO:0000313" key="1">
    <source>
        <dbReference type="Proteomes" id="UP000050741"/>
    </source>
</evidence>
<dbReference type="AlphaFoldDB" id="A0A183BI40"/>
<keyword evidence="1" id="KW-1185">Reference proteome</keyword>
<evidence type="ECO:0000313" key="2">
    <source>
        <dbReference type="WBParaSite" id="GPLIN_000026900"/>
    </source>
</evidence>
<name>A0A183BI40_GLOPA</name>
<reference evidence="1" key="2">
    <citation type="submission" date="2014-05" db="EMBL/GenBank/DDBJ databases">
        <title>The genome and life-stage specific transcriptomes of Globodera pallida elucidate key aspects of plant parasitism by a cyst nematode.</title>
        <authorList>
            <person name="Cotton J.A."/>
            <person name="Lilley C.J."/>
            <person name="Jones L.M."/>
            <person name="Kikuchi T."/>
            <person name="Reid A.J."/>
            <person name="Thorpe P."/>
            <person name="Tsai I.J."/>
            <person name="Beasley H."/>
            <person name="Blok V."/>
            <person name="Cock P.J.A."/>
            <person name="Van den Akker S.E."/>
            <person name="Holroyd N."/>
            <person name="Hunt M."/>
            <person name="Mantelin S."/>
            <person name="Naghra H."/>
            <person name="Pain A."/>
            <person name="Palomares-Rius J.E."/>
            <person name="Zarowiecki M."/>
            <person name="Berriman M."/>
            <person name="Jones J.T."/>
            <person name="Urwin P.E."/>
        </authorList>
    </citation>
    <scope>NUCLEOTIDE SEQUENCE [LARGE SCALE GENOMIC DNA]</scope>
    <source>
        <strain evidence="1">Lindley</strain>
    </source>
</reference>